<proteinExistence type="predicted"/>
<gene>
    <name evidence="1" type="ORF">IAA16_02450</name>
</gene>
<protein>
    <recommendedName>
        <fullName evidence="3">Zinc ribbon domain-containing protein</fullName>
    </recommendedName>
</protein>
<reference evidence="1" key="1">
    <citation type="journal article" date="2021" name="PeerJ">
        <title>Extensive microbial diversity within the chicken gut microbiome revealed by metagenomics and culture.</title>
        <authorList>
            <person name="Gilroy R."/>
            <person name="Ravi A."/>
            <person name="Getino M."/>
            <person name="Pursley I."/>
            <person name="Horton D.L."/>
            <person name="Alikhan N.F."/>
            <person name="Baker D."/>
            <person name="Gharbi K."/>
            <person name="Hall N."/>
            <person name="Watson M."/>
            <person name="Adriaenssens E.M."/>
            <person name="Foster-Nyarko E."/>
            <person name="Jarju S."/>
            <person name="Secka A."/>
            <person name="Antonio M."/>
            <person name="Oren A."/>
            <person name="Chaudhuri R.R."/>
            <person name="La Ragione R."/>
            <person name="Hildebrand F."/>
            <person name="Pallen M.J."/>
        </authorList>
    </citation>
    <scope>NUCLEOTIDE SEQUENCE</scope>
    <source>
        <strain evidence="1">Gambia15-2214</strain>
    </source>
</reference>
<reference evidence="1" key="2">
    <citation type="submission" date="2021-04" db="EMBL/GenBank/DDBJ databases">
        <authorList>
            <person name="Gilroy R."/>
        </authorList>
    </citation>
    <scope>NUCLEOTIDE SEQUENCE</scope>
    <source>
        <strain evidence="1">Gambia15-2214</strain>
    </source>
</reference>
<evidence type="ECO:0000313" key="1">
    <source>
        <dbReference type="EMBL" id="MBU3849406.1"/>
    </source>
</evidence>
<sequence>MSTLREPKPGENVFYYCPDCGNRFSDKKPLLPLIPVKCPKCGKSRCREDLTVRW</sequence>
<dbReference type="EMBL" id="JAHLFV010000057">
    <property type="protein sequence ID" value="MBU3849406.1"/>
    <property type="molecule type" value="Genomic_DNA"/>
</dbReference>
<comment type="caution">
    <text evidence="1">The sequence shown here is derived from an EMBL/GenBank/DDBJ whole genome shotgun (WGS) entry which is preliminary data.</text>
</comment>
<organism evidence="1 2">
    <name type="scientific">Candidatus Treponema excrementipullorum</name>
    <dbReference type="NCBI Taxonomy" id="2838768"/>
    <lineage>
        <taxon>Bacteria</taxon>
        <taxon>Pseudomonadati</taxon>
        <taxon>Spirochaetota</taxon>
        <taxon>Spirochaetia</taxon>
        <taxon>Spirochaetales</taxon>
        <taxon>Treponemataceae</taxon>
        <taxon>Treponema</taxon>
    </lineage>
</organism>
<dbReference type="AlphaFoldDB" id="A0A9E2NY71"/>
<accession>A0A9E2NY71</accession>
<name>A0A9E2NY71_9SPIR</name>
<evidence type="ECO:0000313" key="2">
    <source>
        <dbReference type="Proteomes" id="UP000823914"/>
    </source>
</evidence>
<dbReference type="Proteomes" id="UP000823914">
    <property type="component" value="Unassembled WGS sequence"/>
</dbReference>
<dbReference type="Gene3D" id="2.20.28.30">
    <property type="entry name" value="RNA polymerase ii, chain L"/>
    <property type="match status" value="1"/>
</dbReference>
<evidence type="ECO:0008006" key="3">
    <source>
        <dbReference type="Google" id="ProtNLM"/>
    </source>
</evidence>